<evidence type="ECO:0000256" key="6">
    <source>
        <dbReference type="ARBA" id="ARBA00049753"/>
    </source>
</evidence>
<sequence length="411" mass="45477">MKKIGVMIVLLIFLSTFTYASGDQEAGKTELFFFCGHGDLEEGTKEIIAAYEETHPNIKITTIFNSKDYATQFQSMMATDTLPDIVMVDQERLKEFVAADMLLDLSDRPVASRLFDVAKEPNMIDGRLYSVPFHLQGYGMLYNPKLLAQAHINKVPSTLSELKAAVDKLNAAGITPFTSMFNETWAADQYLLFGISPILNQDPSLVAGLYNGTVKFSDAKFSEVFNYIDILKDNVPENPFSYSFGEGASYFGQGKAALAIHGDWILRTALAVDPNLDVHLAALPYSNVKENNKIVVGVANGLGIIKNSKHLQEAIDFFDYYSTLESAQILSKYNFSYVPQKGFDTKGLHAVYTDISEALDQGNVIPWEWLKVAPGGVKLEAGQSMQAYLSNQISQDQVMENVQAAFDDAVK</sequence>
<dbReference type="Proteomes" id="UP000002318">
    <property type="component" value="Chromosome"/>
</dbReference>
<keyword evidence="4 7" id="KW-0732">Signal</keyword>
<keyword evidence="9" id="KW-1185">Reference proteome</keyword>
<dbReference type="Pfam" id="PF01547">
    <property type="entry name" value="SBP_bac_1"/>
    <property type="match status" value="1"/>
</dbReference>
<evidence type="ECO:0000256" key="2">
    <source>
        <dbReference type="ARBA" id="ARBA00008520"/>
    </source>
</evidence>
<keyword evidence="3" id="KW-0813">Transport</keyword>
<comment type="similarity">
    <text evidence="2">Belongs to the bacterial solute-binding protein 1 family.</text>
</comment>
<evidence type="ECO:0000313" key="9">
    <source>
        <dbReference type="Proteomes" id="UP000002318"/>
    </source>
</evidence>
<reference evidence="8 9" key="1">
    <citation type="journal article" date="2010" name="Stand. Genomic Sci.">
        <title>Complete genome sequence of Spirochaeta smaragdinae type strain (SEBR 4228).</title>
        <authorList>
            <person name="Mavromatis K."/>
            <person name="Yasawong M."/>
            <person name="Chertkov O."/>
            <person name="Lapidus A."/>
            <person name="Lucas S."/>
            <person name="Nolan M."/>
            <person name="Del Rio T.G."/>
            <person name="Tice H."/>
            <person name="Cheng J.F."/>
            <person name="Pitluck S."/>
            <person name="Liolios K."/>
            <person name="Ivanova N."/>
            <person name="Tapia R."/>
            <person name="Han C."/>
            <person name="Bruce D."/>
            <person name="Goodwin L."/>
            <person name="Pati A."/>
            <person name="Chen A."/>
            <person name="Palaniappan K."/>
            <person name="Land M."/>
            <person name="Hauser L."/>
            <person name="Chang Y.J."/>
            <person name="Jeffries C.D."/>
            <person name="Detter J.C."/>
            <person name="Rohde M."/>
            <person name="Brambilla E."/>
            <person name="Spring S."/>
            <person name="Goker M."/>
            <person name="Sikorski J."/>
            <person name="Woyke T."/>
            <person name="Bristow J."/>
            <person name="Eisen J.A."/>
            <person name="Markowitz V."/>
            <person name="Hugenholtz P."/>
            <person name="Klenk H.P."/>
            <person name="Kyrpides N.C."/>
        </authorList>
    </citation>
    <scope>NUCLEOTIDE SEQUENCE [LARGE SCALE GENOMIC DNA]</scope>
    <source>
        <strain evidence="9">DSM 11293 / JCM 15392 / SEBR 4228</strain>
    </source>
</reference>
<dbReference type="HOGENOM" id="CLU_031285_12_3_12"/>
<evidence type="ECO:0000256" key="1">
    <source>
        <dbReference type="ARBA" id="ARBA00004418"/>
    </source>
</evidence>
<dbReference type="GO" id="GO:0042597">
    <property type="term" value="C:periplasmic space"/>
    <property type="evidence" value="ECO:0007669"/>
    <property type="project" value="UniProtKB-SubCell"/>
</dbReference>
<comment type="subcellular location">
    <subcellularLocation>
        <location evidence="1">Periplasm</location>
    </subcellularLocation>
</comment>
<dbReference type="PANTHER" id="PTHR43649">
    <property type="entry name" value="ARABINOSE-BINDING PROTEIN-RELATED"/>
    <property type="match status" value="1"/>
</dbReference>
<dbReference type="InterPro" id="IPR006059">
    <property type="entry name" value="SBP"/>
</dbReference>
<name>E1R6S2_SEDSS</name>
<feature type="chain" id="PRO_5003150584" description="Probable sugar-binding periplasmic protein" evidence="7">
    <location>
        <begin position="21"/>
        <end position="411"/>
    </location>
</feature>
<proteinExistence type="inferred from homology"/>
<organism evidence="8 9">
    <name type="scientific">Sediminispirochaeta smaragdinae (strain DSM 11293 / JCM 15392 / SEBR 4228)</name>
    <name type="common">Spirochaeta smaragdinae</name>
    <dbReference type="NCBI Taxonomy" id="573413"/>
    <lineage>
        <taxon>Bacteria</taxon>
        <taxon>Pseudomonadati</taxon>
        <taxon>Spirochaetota</taxon>
        <taxon>Spirochaetia</taxon>
        <taxon>Spirochaetales</taxon>
        <taxon>Spirochaetaceae</taxon>
        <taxon>Sediminispirochaeta</taxon>
    </lineage>
</organism>
<dbReference type="PANTHER" id="PTHR43649:SF28">
    <property type="entry name" value="BINDING PROTEIN COMPONENT OF ABC SUGAR TRANSPORTER-RELATED"/>
    <property type="match status" value="1"/>
</dbReference>
<dbReference type="EMBL" id="CP002116">
    <property type="protein sequence ID" value="ADK79204.1"/>
    <property type="molecule type" value="Genomic_DNA"/>
</dbReference>
<dbReference type="OrthoDB" id="358201at2"/>
<dbReference type="InterPro" id="IPR050490">
    <property type="entry name" value="Bact_solute-bd_prot1"/>
</dbReference>
<dbReference type="AlphaFoldDB" id="E1R6S2"/>
<dbReference type="RefSeq" id="WP_013252668.1">
    <property type="nucleotide sequence ID" value="NC_014364.1"/>
</dbReference>
<evidence type="ECO:0000256" key="3">
    <source>
        <dbReference type="ARBA" id="ARBA00022448"/>
    </source>
</evidence>
<accession>E1R6S2</accession>
<evidence type="ECO:0000256" key="5">
    <source>
        <dbReference type="ARBA" id="ARBA00049629"/>
    </source>
</evidence>
<evidence type="ECO:0000256" key="7">
    <source>
        <dbReference type="SAM" id="SignalP"/>
    </source>
</evidence>
<protein>
    <recommendedName>
        <fullName evidence="6">Probable sugar-binding periplasmic protein</fullName>
    </recommendedName>
</protein>
<dbReference type="STRING" id="573413.Spirs_0044"/>
<dbReference type="eggNOG" id="COG1653">
    <property type="taxonomic scope" value="Bacteria"/>
</dbReference>
<evidence type="ECO:0000256" key="4">
    <source>
        <dbReference type="ARBA" id="ARBA00022729"/>
    </source>
</evidence>
<dbReference type="KEGG" id="ssm:Spirs_0044"/>
<dbReference type="SUPFAM" id="SSF53850">
    <property type="entry name" value="Periplasmic binding protein-like II"/>
    <property type="match status" value="1"/>
</dbReference>
<dbReference type="Gene3D" id="3.40.190.10">
    <property type="entry name" value="Periplasmic binding protein-like II"/>
    <property type="match status" value="2"/>
</dbReference>
<gene>
    <name evidence="8" type="ordered locus">Spirs_0044</name>
</gene>
<feature type="signal peptide" evidence="7">
    <location>
        <begin position="1"/>
        <end position="20"/>
    </location>
</feature>
<comment type="function">
    <text evidence="5">Part of a binding-protein-dependent transport system for a sugar.</text>
</comment>
<evidence type="ECO:0000313" key="8">
    <source>
        <dbReference type="EMBL" id="ADK79204.1"/>
    </source>
</evidence>